<evidence type="ECO:0000313" key="1">
    <source>
        <dbReference type="EMBL" id="GIX83998.1"/>
    </source>
</evidence>
<organism evidence="1 2">
    <name type="scientific">Caerostris extrusa</name>
    <name type="common">Bark spider</name>
    <name type="synonym">Caerostris bankana</name>
    <dbReference type="NCBI Taxonomy" id="172846"/>
    <lineage>
        <taxon>Eukaryota</taxon>
        <taxon>Metazoa</taxon>
        <taxon>Ecdysozoa</taxon>
        <taxon>Arthropoda</taxon>
        <taxon>Chelicerata</taxon>
        <taxon>Arachnida</taxon>
        <taxon>Araneae</taxon>
        <taxon>Araneomorphae</taxon>
        <taxon>Entelegynae</taxon>
        <taxon>Araneoidea</taxon>
        <taxon>Araneidae</taxon>
        <taxon>Caerostris</taxon>
    </lineage>
</organism>
<gene>
    <name evidence="1" type="ORF">CEXT_376271</name>
</gene>
<evidence type="ECO:0000313" key="2">
    <source>
        <dbReference type="Proteomes" id="UP001054945"/>
    </source>
</evidence>
<reference evidence="1 2" key="1">
    <citation type="submission" date="2021-06" db="EMBL/GenBank/DDBJ databases">
        <title>Caerostris extrusa draft genome.</title>
        <authorList>
            <person name="Kono N."/>
            <person name="Arakawa K."/>
        </authorList>
    </citation>
    <scope>NUCLEOTIDE SEQUENCE [LARGE SCALE GENOMIC DNA]</scope>
</reference>
<keyword evidence="2" id="KW-1185">Reference proteome</keyword>
<sequence>MFFFLNPKCPGVFYICMERCHASRECLIAHSPAFHHANVGQASSGMLGYNLFGEDGGEFCAWEGVKFTLSCLEIDPAGARRTKNMSECLVARNGTCSG</sequence>
<name>A0AAV4NH81_CAEEX</name>
<dbReference type="EMBL" id="BPLR01003389">
    <property type="protein sequence ID" value="GIX83998.1"/>
    <property type="molecule type" value="Genomic_DNA"/>
</dbReference>
<dbReference type="AlphaFoldDB" id="A0AAV4NH81"/>
<dbReference type="Proteomes" id="UP001054945">
    <property type="component" value="Unassembled WGS sequence"/>
</dbReference>
<proteinExistence type="predicted"/>
<protein>
    <submittedName>
        <fullName evidence="1">Uncharacterized protein</fullName>
    </submittedName>
</protein>
<comment type="caution">
    <text evidence="1">The sequence shown here is derived from an EMBL/GenBank/DDBJ whole genome shotgun (WGS) entry which is preliminary data.</text>
</comment>
<accession>A0AAV4NH81</accession>